<organism evidence="1">
    <name type="scientific">bioreactor metagenome</name>
    <dbReference type="NCBI Taxonomy" id="1076179"/>
    <lineage>
        <taxon>unclassified sequences</taxon>
        <taxon>metagenomes</taxon>
        <taxon>ecological metagenomes</taxon>
    </lineage>
</organism>
<gene>
    <name evidence="1" type="ORF">SDC9_179096</name>
</gene>
<name>A0A645GZZ8_9ZZZZ</name>
<accession>A0A645GZZ8</accession>
<proteinExistence type="predicted"/>
<dbReference type="SUPFAM" id="SSF53822">
    <property type="entry name" value="Periplasmic binding protein-like I"/>
    <property type="match status" value="1"/>
</dbReference>
<protein>
    <submittedName>
        <fullName evidence="1">Uncharacterized protein</fullName>
    </submittedName>
</protein>
<reference evidence="1" key="1">
    <citation type="submission" date="2019-08" db="EMBL/GenBank/DDBJ databases">
        <authorList>
            <person name="Kucharzyk K."/>
            <person name="Murdoch R.W."/>
            <person name="Higgins S."/>
            <person name="Loffler F."/>
        </authorList>
    </citation>
    <scope>NUCLEOTIDE SEQUENCE</scope>
</reference>
<comment type="caution">
    <text evidence="1">The sequence shown here is derived from an EMBL/GenBank/DDBJ whole genome shotgun (WGS) entry which is preliminary data.</text>
</comment>
<dbReference type="InterPro" id="IPR028082">
    <property type="entry name" value="Peripla_BP_I"/>
</dbReference>
<dbReference type="AlphaFoldDB" id="A0A645GZZ8"/>
<sequence length="88" mass="9592">MSSYIAVRVFMAGMERLADKEITRDAFLEAMESARIDVPISGGVDYSNGQRIGLDGMAFAKYVKNYTDATKAFVTVDGMKSIGELLGE</sequence>
<dbReference type="Gene3D" id="3.40.50.2300">
    <property type="match status" value="1"/>
</dbReference>
<evidence type="ECO:0000313" key="1">
    <source>
        <dbReference type="EMBL" id="MPN31622.1"/>
    </source>
</evidence>
<dbReference type="EMBL" id="VSSQ01083218">
    <property type="protein sequence ID" value="MPN31622.1"/>
    <property type="molecule type" value="Genomic_DNA"/>
</dbReference>